<evidence type="ECO:0000313" key="12">
    <source>
        <dbReference type="Proteomes" id="UP001597241"/>
    </source>
</evidence>
<dbReference type="PANTHER" id="PTHR42878:SF7">
    <property type="entry name" value="SENSOR HISTIDINE KINASE GLRK"/>
    <property type="match status" value="1"/>
</dbReference>
<dbReference type="InterPro" id="IPR003661">
    <property type="entry name" value="HisK_dim/P_dom"/>
</dbReference>
<comment type="catalytic activity">
    <reaction evidence="1">
        <text>ATP + protein L-histidine = ADP + protein N-phospho-L-histidine.</text>
        <dbReference type="EC" id="2.7.13.3"/>
    </reaction>
</comment>
<dbReference type="SUPFAM" id="SSF55874">
    <property type="entry name" value="ATPase domain of HSP90 chaperone/DNA topoisomerase II/histidine kinase"/>
    <property type="match status" value="1"/>
</dbReference>
<evidence type="ECO:0000256" key="6">
    <source>
        <dbReference type="ARBA" id="ARBA00022777"/>
    </source>
</evidence>
<dbReference type="PROSITE" id="PS50109">
    <property type="entry name" value="HIS_KIN"/>
    <property type="match status" value="1"/>
</dbReference>
<feature type="domain" description="Histidine kinase" evidence="10">
    <location>
        <begin position="88"/>
        <end position="310"/>
    </location>
</feature>
<evidence type="ECO:0000256" key="3">
    <source>
        <dbReference type="ARBA" id="ARBA00022553"/>
    </source>
</evidence>
<evidence type="ECO:0000256" key="4">
    <source>
        <dbReference type="ARBA" id="ARBA00022679"/>
    </source>
</evidence>
<dbReference type="InterPro" id="IPR004358">
    <property type="entry name" value="Sig_transdc_His_kin-like_C"/>
</dbReference>
<reference evidence="12" key="1">
    <citation type="journal article" date="2019" name="Int. J. Syst. Evol. Microbiol.">
        <title>The Global Catalogue of Microorganisms (GCM) 10K type strain sequencing project: providing services to taxonomists for standard genome sequencing and annotation.</title>
        <authorList>
            <consortium name="The Broad Institute Genomics Platform"/>
            <consortium name="The Broad Institute Genome Sequencing Center for Infectious Disease"/>
            <person name="Wu L."/>
            <person name="Ma J."/>
        </authorList>
    </citation>
    <scope>NUCLEOTIDE SEQUENCE [LARGE SCALE GENOMIC DNA]</scope>
    <source>
        <strain evidence="12">CCUG 62221</strain>
    </source>
</reference>
<keyword evidence="3" id="KW-0597">Phosphoprotein</keyword>
<keyword evidence="8" id="KW-0902">Two-component regulatory system</keyword>
<proteinExistence type="predicted"/>
<accession>A0ABW3WLD0</accession>
<dbReference type="Gene3D" id="1.10.287.130">
    <property type="match status" value="1"/>
</dbReference>
<dbReference type="InterPro" id="IPR005467">
    <property type="entry name" value="His_kinase_dom"/>
</dbReference>
<dbReference type="InterPro" id="IPR003594">
    <property type="entry name" value="HATPase_dom"/>
</dbReference>
<keyword evidence="5" id="KW-0547">Nucleotide-binding</keyword>
<evidence type="ECO:0000256" key="9">
    <source>
        <dbReference type="SAM" id="Phobius"/>
    </source>
</evidence>
<name>A0ABW3WLD0_9FLAO</name>
<dbReference type="RefSeq" id="WP_386807780.1">
    <property type="nucleotide sequence ID" value="NZ_JBHTMV010000003.1"/>
</dbReference>
<evidence type="ECO:0000256" key="5">
    <source>
        <dbReference type="ARBA" id="ARBA00022741"/>
    </source>
</evidence>
<dbReference type="EC" id="2.7.13.3" evidence="2"/>
<dbReference type="Gene3D" id="3.30.565.10">
    <property type="entry name" value="Histidine kinase-like ATPase, C-terminal domain"/>
    <property type="match status" value="1"/>
</dbReference>
<dbReference type="InterPro" id="IPR050351">
    <property type="entry name" value="BphY/WalK/GraS-like"/>
</dbReference>
<feature type="transmembrane region" description="Helical" evidence="9">
    <location>
        <begin position="39"/>
        <end position="60"/>
    </location>
</feature>
<dbReference type="Pfam" id="PF02518">
    <property type="entry name" value="HATPase_c"/>
    <property type="match status" value="1"/>
</dbReference>
<protein>
    <recommendedName>
        <fullName evidence="2">histidine kinase</fullName>
        <ecNumber evidence="2">2.7.13.3</ecNumber>
    </recommendedName>
</protein>
<evidence type="ECO:0000313" key="11">
    <source>
        <dbReference type="EMBL" id="MFD1292890.1"/>
    </source>
</evidence>
<dbReference type="EMBL" id="JBHTMV010000003">
    <property type="protein sequence ID" value="MFD1292890.1"/>
    <property type="molecule type" value="Genomic_DNA"/>
</dbReference>
<keyword evidence="6 11" id="KW-0418">Kinase</keyword>
<evidence type="ECO:0000256" key="7">
    <source>
        <dbReference type="ARBA" id="ARBA00022840"/>
    </source>
</evidence>
<keyword evidence="12" id="KW-1185">Reference proteome</keyword>
<comment type="caution">
    <text evidence="11">The sequence shown here is derived from an EMBL/GenBank/DDBJ whole genome shotgun (WGS) entry which is preliminary data.</text>
</comment>
<gene>
    <name evidence="11" type="ORF">ACFQ5N_03485</name>
</gene>
<keyword evidence="9" id="KW-1133">Transmembrane helix</keyword>
<dbReference type="InterPro" id="IPR036097">
    <property type="entry name" value="HisK_dim/P_sf"/>
</dbReference>
<dbReference type="CDD" id="cd00082">
    <property type="entry name" value="HisKA"/>
    <property type="match status" value="1"/>
</dbReference>
<dbReference type="SMART" id="SM00387">
    <property type="entry name" value="HATPase_c"/>
    <property type="match status" value="1"/>
</dbReference>
<dbReference type="InterPro" id="IPR036890">
    <property type="entry name" value="HATPase_C_sf"/>
</dbReference>
<organism evidence="11 12">
    <name type="scientific">Lutibacter holmesii</name>
    <dbReference type="NCBI Taxonomy" id="1137985"/>
    <lineage>
        <taxon>Bacteria</taxon>
        <taxon>Pseudomonadati</taxon>
        <taxon>Bacteroidota</taxon>
        <taxon>Flavobacteriia</taxon>
        <taxon>Flavobacteriales</taxon>
        <taxon>Flavobacteriaceae</taxon>
        <taxon>Lutibacter</taxon>
    </lineage>
</organism>
<keyword evidence="4" id="KW-0808">Transferase</keyword>
<dbReference type="CDD" id="cd00075">
    <property type="entry name" value="HATPase"/>
    <property type="match status" value="1"/>
</dbReference>
<evidence type="ECO:0000256" key="2">
    <source>
        <dbReference type="ARBA" id="ARBA00012438"/>
    </source>
</evidence>
<evidence type="ECO:0000256" key="1">
    <source>
        <dbReference type="ARBA" id="ARBA00000085"/>
    </source>
</evidence>
<evidence type="ECO:0000259" key="10">
    <source>
        <dbReference type="PROSITE" id="PS50109"/>
    </source>
</evidence>
<keyword evidence="9" id="KW-0472">Membrane</keyword>
<evidence type="ECO:0000256" key="8">
    <source>
        <dbReference type="ARBA" id="ARBA00023012"/>
    </source>
</evidence>
<sequence length="310" mass="34981">MQKLAGLLLIIAAIIYGIRLVKAFLNGTSLLFSNDYIQIVSYLYLMFLSFSTPIFILFIFKEKDSKRIENNNLELQKLNESKNKLFSIIAHDLKGPLGNLQQIGELLWKDEEAHKIDNKTKKILTENIYKTSKKTFNLLDNLLKWASTNSGNIEVNATKINLKNIIEEIISFYKTNTMVKNITIEHQLNNDILVLADYNMIHTIIRNLISNAIKFTPKDGKIEISSINQQKHPNCSSIAIKDTGVGIEKAAISKILQLDSTVTTLGTENEVGTGFGLKLCQEFIRINKGKIEIESEKNKGTTVFLSIPNC</sequence>
<dbReference type="SUPFAM" id="SSF47384">
    <property type="entry name" value="Homodimeric domain of signal transducing histidine kinase"/>
    <property type="match status" value="1"/>
</dbReference>
<dbReference type="Proteomes" id="UP001597241">
    <property type="component" value="Unassembled WGS sequence"/>
</dbReference>
<dbReference type="PANTHER" id="PTHR42878">
    <property type="entry name" value="TWO-COMPONENT HISTIDINE KINASE"/>
    <property type="match status" value="1"/>
</dbReference>
<keyword evidence="7" id="KW-0067">ATP-binding</keyword>
<dbReference type="GO" id="GO:0016301">
    <property type="term" value="F:kinase activity"/>
    <property type="evidence" value="ECO:0007669"/>
    <property type="project" value="UniProtKB-KW"/>
</dbReference>
<dbReference type="PRINTS" id="PR00344">
    <property type="entry name" value="BCTRLSENSOR"/>
</dbReference>
<keyword evidence="9" id="KW-0812">Transmembrane</keyword>